<protein>
    <submittedName>
        <fullName evidence="1">Uncharacterized protein</fullName>
    </submittedName>
</protein>
<dbReference type="Proteomes" id="UP000053593">
    <property type="component" value="Unassembled WGS sequence"/>
</dbReference>
<evidence type="ECO:0000313" key="1">
    <source>
        <dbReference type="EMBL" id="KIK58910.1"/>
    </source>
</evidence>
<keyword evidence="2" id="KW-1185">Reference proteome</keyword>
<dbReference type="AlphaFoldDB" id="A0A0D0B684"/>
<accession>A0A0D0B684</accession>
<proteinExistence type="predicted"/>
<name>A0A0D0B684_9AGAR</name>
<sequence length="89" mass="10455">VNYLNFRQAMMKKYQVAIEGWPQDIPLKSPHNLDNDEHISTLYQAWKTGEAYWYKLSECQYQKHLQQLSDDKRAGIPTKVARKLRSDAG</sequence>
<dbReference type="EMBL" id="KN834782">
    <property type="protein sequence ID" value="KIK58910.1"/>
    <property type="molecule type" value="Genomic_DNA"/>
</dbReference>
<organism evidence="1 2">
    <name type="scientific">Collybiopsis luxurians FD-317 M1</name>
    <dbReference type="NCBI Taxonomy" id="944289"/>
    <lineage>
        <taxon>Eukaryota</taxon>
        <taxon>Fungi</taxon>
        <taxon>Dikarya</taxon>
        <taxon>Basidiomycota</taxon>
        <taxon>Agaricomycotina</taxon>
        <taxon>Agaricomycetes</taxon>
        <taxon>Agaricomycetidae</taxon>
        <taxon>Agaricales</taxon>
        <taxon>Marasmiineae</taxon>
        <taxon>Omphalotaceae</taxon>
        <taxon>Collybiopsis</taxon>
        <taxon>Collybiopsis luxurians</taxon>
    </lineage>
</organism>
<dbReference type="OrthoDB" id="3253416at2759"/>
<feature type="non-terminal residue" evidence="1">
    <location>
        <position position="1"/>
    </location>
</feature>
<evidence type="ECO:0000313" key="2">
    <source>
        <dbReference type="Proteomes" id="UP000053593"/>
    </source>
</evidence>
<feature type="non-terminal residue" evidence="1">
    <location>
        <position position="89"/>
    </location>
</feature>
<reference evidence="1 2" key="1">
    <citation type="submission" date="2014-04" db="EMBL/GenBank/DDBJ databases">
        <title>Evolutionary Origins and Diversification of the Mycorrhizal Mutualists.</title>
        <authorList>
            <consortium name="DOE Joint Genome Institute"/>
            <consortium name="Mycorrhizal Genomics Consortium"/>
            <person name="Kohler A."/>
            <person name="Kuo A."/>
            <person name="Nagy L.G."/>
            <person name="Floudas D."/>
            <person name="Copeland A."/>
            <person name="Barry K.W."/>
            <person name="Cichocki N."/>
            <person name="Veneault-Fourrey C."/>
            <person name="LaButti K."/>
            <person name="Lindquist E.A."/>
            <person name="Lipzen A."/>
            <person name="Lundell T."/>
            <person name="Morin E."/>
            <person name="Murat C."/>
            <person name="Riley R."/>
            <person name="Ohm R."/>
            <person name="Sun H."/>
            <person name="Tunlid A."/>
            <person name="Henrissat B."/>
            <person name="Grigoriev I.V."/>
            <person name="Hibbett D.S."/>
            <person name="Martin F."/>
        </authorList>
    </citation>
    <scope>NUCLEOTIDE SEQUENCE [LARGE SCALE GENOMIC DNA]</scope>
    <source>
        <strain evidence="1 2">FD-317 M1</strain>
    </source>
</reference>
<gene>
    <name evidence="1" type="ORF">GYMLUDRAFT_143425</name>
</gene>
<dbReference type="HOGENOM" id="CLU_158819_0_0_1"/>